<name>A0A8H4XMV1_9HYPO</name>
<feature type="compositionally biased region" description="Basic and acidic residues" evidence="2">
    <location>
        <begin position="948"/>
        <end position="961"/>
    </location>
</feature>
<dbReference type="OrthoDB" id="4738706at2759"/>
<proteinExistence type="predicted"/>
<feature type="compositionally biased region" description="Polar residues" evidence="2">
    <location>
        <begin position="233"/>
        <end position="250"/>
    </location>
</feature>
<dbReference type="SMART" id="SM00355">
    <property type="entry name" value="ZnF_C2H2"/>
    <property type="match status" value="6"/>
</dbReference>
<dbReference type="Gene3D" id="3.30.160.60">
    <property type="entry name" value="Classic Zinc Finger"/>
    <property type="match status" value="1"/>
</dbReference>
<feature type="domain" description="C2H2-type" evidence="3">
    <location>
        <begin position="160"/>
        <end position="187"/>
    </location>
</feature>
<feature type="domain" description="C2H2-type" evidence="3">
    <location>
        <begin position="954"/>
        <end position="975"/>
    </location>
</feature>
<feature type="domain" description="C2H2-type" evidence="3">
    <location>
        <begin position="772"/>
        <end position="798"/>
    </location>
</feature>
<dbReference type="PANTHER" id="PTHR42031">
    <property type="entry name" value="KEY LIME PATHOGENICITY PROTEIN"/>
    <property type="match status" value="1"/>
</dbReference>
<keyword evidence="5" id="KW-1185">Reference proteome</keyword>
<comment type="caution">
    <text evidence="4">The sequence shown here is derived from an EMBL/GenBank/DDBJ whole genome shotgun (WGS) entry which is preliminary data.</text>
</comment>
<dbReference type="InterPro" id="IPR013087">
    <property type="entry name" value="Znf_C2H2_type"/>
</dbReference>
<dbReference type="InterPro" id="IPR057218">
    <property type="entry name" value="DUF7896"/>
</dbReference>
<feature type="domain" description="C2H2-type" evidence="3">
    <location>
        <begin position="1067"/>
        <end position="1087"/>
    </location>
</feature>
<dbReference type="CDD" id="cd00067">
    <property type="entry name" value="GAL4"/>
    <property type="match status" value="1"/>
</dbReference>
<accession>A0A8H4XMV1</accession>
<feature type="domain" description="C2H2-type" evidence="3">
    <location>
        <begin position="1013"/>
        <end position="1043"/>
    </location>
</feature>
<feature type="region of interest" description="Disordered" evidence="2">
    <location>
        <begin position="23"/>
        <end position="46"/>
    </location>
</feature>
<dbReference type="Pfam" id="PF25438">
    <property type="entry name" value="DUF7896"/>
    <property type="match status" value="1"/>
</dbReference>
<protein>
    <recommendedName>
        <fullName evidence="3">C2H2-type domain-containing protein</fullName>
    </recommendedName>
</protein>
<reference evidence="4" key="1">
    <citation type="journal article" date="2020" name="BMC Genomics">
        <title>Correction to: Identification and distribution of gene clusters required for synthesis of sphingolipid metabolism inhibitors in diverse species of the filamentous fungus Fusarium.</title>
        <authorList>
            <person name="Kim H.S."/>
            <person name="Lohmar J.M."/>
            <person name="Busman M."/>
            <person name="Brown D.W."/>
            <person name="Naumann T.A."/>
            <person name="Divon H.H."/>
            <person name="Lysoe E."/>
            <person name="Uhlig S."/>
            <person name="Proctor R.H."/>
        </authorList>
    </citation>
    <scope>NUCLEOTIDE SEQUENCE</scope>
    <source>
        <strain evidence="4">NRRL 22465</strain>
    </source>
</reference>
<evidence type="ECO:0000259" key="3">
    <source>
        <dbReference type="SMART" id="SM00355"/>
    </source>
</evidence>
<gene>
    <name evidence="4" type="ORF">FZEAL_3146</name>
</gene>
<evidence type="ECO:0000256" key="1">
    <source>
        <dbReference type="ARBA" id="ARBA00023242"/>
    </source>
</evidence>
<dbReference type="InterPro" id="IPR001138">
    <property type="entry name" value="Zn2Cys6_DnaBD"/>
</dbReference>
<keyword evidence="1" id="KW-0539">Nucleus</keyword>
<organism evidence="4 5">
    <name type="scientific">Fusarium zealandicum</name>
    <dbReference type="NCBI Taxonomy" id="1053134"/>
    <lineage>
        <taxon>Eukaryota</taxon>
        <taxon>Fungi</taxon>
        <taxon>Dikarya</taxon>
        <taxon>Ascomycota</taxon>
        <taxon>Pezizomycotina</taxon>
        <taxon>Sordariomycetes</taxon>
        <taxon>Hypocreomycetidae</taxon>
        <taxon>Hypocreales</taxon>
        <taxon>Nectriaceae</taxon>
        <taxon>Fusarium</taxon>
        <taxon>Fusarium staphyleae species complex</taxon>
    </lineage>
</organism>
<feature type="region of interest" description="Disordered" evidence="2">
    <location>
        <begin position="924"/>
        <end position="961"/>
    </location>
</feature>
<feature type="region of interest" description="Disordered" evidence="2">
    <location>
        <begin position="188"/>
        <end position="283"/>
    </location>
</feature>
<feature type="compositionally biased region" description="Polar residues" evidence="2">
    <location>
        <begin position="202"/>
        <end position="218"/>
    </location>
</feature>
<sequence length="1112" mass="123272">MSRDDCTPRGLSDPESHLDLAAHRQQPQVDAVTAPRPVAQSSTHQGQHVTLNAALEVDMLRHKLRALENLVESRGIPSRIPSLSGAEEARALQYRCECLQAACVQQNMDVASVLTNTLPVPLPPAYPSWLDHHLTHHDRAARPLTSQDSTSTLGSLKATFKCWHEECIHYVYGFSTQLDRDNHIGVHSRTTLRTSEPLMKYGNSSRPVEQLSEKSSAPLSRDRLPPIQPPKTLVTTNLPSLPFPTTSTAATRREPGLSFGIPESKPTLPRGREPIPDPQLPPLKRARIGHHRLKSIGELNLLRNNDPCLRCRASNSQCDANHPCSRCSGMPSSELDAHWNVLGCYRGSVTSLVDILLQGSFAWAPSQQPMTPSNPRRQSMNDLILTQNPTLSPVTKVRLDFQDTFWWQDGEIDVDERPTQAFDQATHEQAATPPIMRLIASSPSFHGVAFDLLELLTISGRLSTSREEEKIAHPTLFRAKQLLREVVFYDASQPSPVIRGDPNLPLRSTTGSGPFAERNQLLRECTRRFLVSLDLATSNSPAMDIKQWLGVFMSLCILSAVDTILVDIARSFQGNQSRYPGGTPVDRPDQVIRSVYQALVSLFAVSGDALFNNSKLEEPLVHQTARVILRETWPSAHIFSTFEFLLKLGTGEVPGHGFNGFVLPGRRFSGPGGAALLPSAQLDAVSRQPFPNSAPFPGSSGQGLHPVPFGGRSDFHVPGQFMPPGEMLGRARRHTVGDDVSPVPSDSRRPSGELISPSRLKPSSRRTSLRRVYCDKCNEHPDGFRGDHELRRHMDAKHSATVKRWVCKEPKTHIPSSPQPIIPLSRCKACLAQKRYGAYYNAAAHLRRAHFRPHRVGKASGDWPSMSVLKDWMREVRQSVDVAEEHISSGEEDMDDFQTLAEYRDSASQRASLAPELPLQTATVLGPRFSSTSVEPSMPIERTSPSRRPNENRTKCPHPDCGREFRDLASHMLTHQEERPEKCPIVTCEYHTKGFARKYDKNRHALTHYRGSMVCPFCPGVGSPFEKVFTRADVFKRHLTAAHQVDQSGHSSGHRIPGGDDQTGIKARCSICKNGFGTAQDFYEHLDDCVLGVIVPTAGASTVQSRPRPQSP</sequence>
<feature type="region of interest" description="Disordered" evidence="2">
    <location>
        <begin position="735"/>
        <end position="767"/>
    </location>
</feature>
<dbReference type="PANTHER" id="PTHR42031:SF1">
    <property type="entry name" value="KEY LIME PATHOGENICITY PROTEIN"/>
    <property type="match status" value="1"/>
</dbReference>
<reference evidence="4" key="2">
    <citation type="submission" date="2020-05" db="EMBL/GenBank/DDBJ databases">
        <authorList>
            <person name="Kim H.-S."/>
            <person name="Proctor R.H."/>
            <person name="Brown D.W."/>
        </authorList>
    </citation>
    <scope>NUCLEOTIDE SEQUENCE</scope>
    <source>
        <strain evidence="4">NRRL 22465</strain>
    </source>
</reference>
<dbReference type="GO" id="GO:0000981">
    <property type="term" value="F:DNA-binding transcription factor activity, RNA polymerase II-specific"/>
    <property type="evidence" value="ECO:0007669"/>
    <property type="project" value="InterPro"/>
</dbReference>
<evidence type="ECO:0000313" key="5">
    <source>
        <dbReference type="Proteomes" id="UP000635477"/>
    </source>
</evidence>
<evidence type="ECO:0000256" key="2">
    <source>
        <dbReference type="SAM" id="MobiDB-lite"/>
    </source>
</evidence>
<dbReference type="GO" id="GO:0008270">
    <property type="term" value="F:zinc ion binding"/>
    <property type="evidence" value="ECO:0007669"/>
    <property type="project" value="InterPro"/>
</dbReference>
<dbReference type="AlphaFoldDB" id="A0A8H4XMV1"/>
<dbReference type="EMBL" id="JABEYC010000194">
    <property type="protein sequence ID" value="KAF4980951.1"/>
    <property type="molecule type" value="Genomic_DNA"/>
</dbReference>
<feature type="domain" description="C2H2-type" evidence="3">
    <location>
        <begin position="981"/>
        <end position="1008"/>
    </location>
</feature>
<dbReference type="Proteomes" id="UP000635477">
    <property type="component" value="Unassembled WGS sequence"/>
</dbReference>
<evidence type="ECO:0000313" key="4">
    <source>
        <dbReference type="EMBL" id="KAF4980951.1"/>
    </source>
</evidence>